<dbReference type="OrthoDB" id="428577at2759"/>
<dbReference type="VEuPathDB" id="FungiDB:sscle_06g053670"/>
<accession>A0A1D9Q6N7</accession>
<evidence type="ECO:0000313" key="2">
    <source>
        <dbReference type="Proteomes" id="UP000177798"/>
    </source>
</evidence>
<reference evidence="2" key="1">
    <citation type="journal article" date="2017" name="Genome Biol. Evol.">
        <title>The complete genome sequence of the phytopathogenic fungus Sclerotinia sclerotiorum reveals insights into the genome architecture of broad host range pathogens.</title>
        <authorList>
            <person name="Derbyshire M."/>
            <person name="Denton-Giles M."/>
            <person name="Hegedus D."/>
            <person name="Seifbarghy S."/>
            <person name="Rollins J."/>
            <person name="van Kan J."/>
            <person name="Seidl M.F."/>
            <person name="Faino L."/>
            <person name="Mbengue M."/>
            <person name="Navaud O."/>
            <person name="Raffaele S."/>
            <person name="Hammond-Kosack K."/>
            <person name="Heard S."/>
            <person name="Oliver R."/>
        </authorList>
    </citation>
    <scope>NUCLEOTIDE SEQUENCE [LARGE SCALE GENOMIC DNA]</scope>
    <source>
        <strain evidence="2">ATCC 18683 / 1980 / Ss-1</strain>
    </source>
</reference>
<protein>
    <submittedName>
        <fullName evidence="1">Uncharacterized protein</fullName>
    </submittedName>
</protein>
<organism evidence="1 2">
    <name type="scientific">Sclerotinia sclerotiorum (strain ATCC 18683 / 1980 / Ss-1)</name>
    <name type="common">White mold</name>
    <name type="synonym">Whetzelinia sclerotiorum</name>
    <dbReference type="NCBI Taxonomy" id="665079"/>
    <lineage>
        <taxon>Eukaryota</taxon>
        <taxon>Fungi</taxon>
        <taxon>Dikarya</taxon>
        <taxon>Ascomycota</taxon>
        <taxon>Pezizomycotina</taxon>
        <taxon>Leotiomycetes</taxon>
        <taxon>Helotiales</taxon>
        <taxon>Sclerotiniaceae</taxon>
        <taxon>Sclerotinia</taxon>
    </lineage>
</organism>
<proteinExistence type="predicted"/>
<evidence type="ECO:0000313" key="1">
    <source>
        <dbReference type="EMBL" id="APA10597.1"/>
    </source>
</evidence>
<name>A0A1D9Q6N7_SCLS1</name>
<sequence length="155" mass="17291">MDPNIRRAITRVANSKNAETFLKVYIENPAWQEEIKKAIIICLDLLKPTGIDSGGNLVALYHGQGSLTTVKFPKEFFSWDKTLGEMSGNFTVAVVTDMCLSSQSPVHGKRCQNGVHNDEDSGSLNSNLNRGTKSRFIYLSKAYHEEAEAVKNIRR</sequence>
<dbReference type="EMBL" id="CP017819">
    <property type="protein sequence ID" value="APA10597.1"/>
    <property type="molecule type" value="Genomic_DNA"/>
</dbReference>
<gene>
    <name evidence="1" type="ORF">sscle_06g053670</name>
</gene>
<dbReference type="AlphaFoldDB" id="A0A1D9Q6N7"/>
<dbReference type="Proteomes" id="UP000177798">
    <property type="component" value="Chromosome 6"/>
</dbReference>